<evidence type="ECO:0000256" key="6">
    <source>
        <dbReference type="ARBA" id="ARBA00023136"/>
    </source>
</evidence>
<dbReference type="InterPro" id="IPR018764">
    <property type="entry name" value="RskA_C"/>
</dbReference>
<evidence type="ECO:0000259" key="12">
    <source>
        <dbReference type="Pfam" id="PF10099"/>
    </source>
</evidence>
<dbReference type="Proteomes" id="UP000255355">
    <property type="component" value="Unassembled WGS sequence"/>
</dbReference>
<keyword evidence="2" id="KW-1003">Cell membrane</keyword>
<keyword evidence="3 11" id="KW-0812">Transmembrane</keyword>
<evidence type="ECO:0000256" key="1">
    <source>
        <dbReference type="ARBA" id="ARBA00004162"/>
    </source>
</evidence>
<dbReference type="OrthoDB" id="153510at2"/>
<evidence type="ECO:0000256" key="10">
    <source>
        <dbReference type="SAM" id="MobiDB-lite"/>
    </source>
</evidence>
<evidence type="ECO:0000256" key="4">
    <source>
        <dbReference type="ARBA" id="ARBA00022989"/>
    </source>
</evidence>
<protein>
    <recommendedName>
        <fullName evidence="9">Regulator of SigK</fullName>
    </recommendedName>
    <alternativeName>
        <fullName evidence="8">Sigma-K anti-sigma factor RskA</fullName>
    </alternativeName>
</protein>
<evidence type="ECO:0000313" key="15">
    <source>
        <dbReference type="Proteomes" id="UP000255355"/>
    </source>
</evidence>
<dbReference type="Pfam" id="PF22618">
    <property type="entry name" value="RskA_N"/>
    <property type="match status" value="1"/>
</dbReference>
<reference evidence="14 15" key="1">
    <citation type="submission" date="2018-07" db="EMBL/GenBank/DDBJ databases">
        <title>Genomic Encyclopedia of Type Strains, Phase IV (KMG-IV): sequencing the most valuable type-strain genomes for metagenomic binning, comparative biology and taxonomic classification.</title>
        <authorList>
            <person name="Goeker M."/>
        </authorList>
    </citation>
    <scope>NUCLEOTIDE SEQUENCE [LARGE SCALE GENOMIC DNA]</scope>
    <source>
        <strain evidence="14 15">DSM 44952</strain>
    </source>
</reference>
<evidence type="ECO:0000256" key="3">
    <source>
        <dbReference type="ARBA" id="ARBA00022692"/>
    </source>
</evidence>
<name>A0A370GSN9_9NOCA</name>
<dbReference type="Gene3D" id="1.10.10.1320">
    <property type="entry name" value="Anti-sigma factor, zinc-finger domain"/>
    <property type="match status" value="1"/>
</dbReference>
<feature type="transmembrane region" description="Helical" evidence="11">
    <location>
        <begin position="107"/>
        <end position="126"/>
    </location>
</feature>
<keyword evidence="7" id="KW-0804">Transcription</keyword>
<evidence type="ECO:0000256" key="9">
    <source>
        <dbReference type="ARBA" id="ARBA00030803"/>
    </source>
</evidence>
<organism evidence="14 15">
    <name type="scientific">Nocardia mexicana</name>
    <dbReference type="NCBI Taxonomy" id="279262"/>
    <lineage>
        <taxon>Bacteria</taxon>
        <taxon>Bacillati</taxon>
        <taxon>Actinomycetota</taxon>
        <taxon>Actinomycetes</taxon>
        <taxon>Mycobacteriales</taxon>
        <taxon>Nocardiaceae</taxon>
        <taxon>Nocardia</taxon>
    </lineage>
</organism>
<evidence type="ECO:0000256" key="7">
    <source>
        <dbReference type="ARBA" id="ARBA00023163"/>
    </source>
</evidence>
<dbReference type="STRING" id="1210089.GCA_001613165_06862"/>
<comment type="caution">
    <text evidence="14">The sequence shown here is derived from an EMBL/GenBank/DDBJ whole genome shotgun (WGS) entry which is preliminary data.</text>
</comment>
<evidence type="ECO:0000313" key="14">
    <source>
        <dbReference type="EMBL" id="RDI46705.1"/>
    </source>
</evidence>
<dbReference type="GO" id="GO:0006417">
    <property type="term" value="P:regulation of translation"/>
    <property type="evidence" value="ECO:0007669"/>
    <property type="project" value="TreeGrafter"/>
</dbReference>
<comment type="subcellular location">
    <subcellularLocation>
        <location evidence="1">Cell membrane</location>
        <topology evidence="1">Single-pass membrane protein</topology>
    </subcellularLocation>
</comment>
<keyword evidence="5" id="KW-0805">Transcription regulation</keyword>
<feature type="domain" description="Anti-sigma K factor RskA C-terminal" evidence="12">
    <location>
        <begin position="108"/>
        <end position="242"/>
    </location>
</feature>
<evidence type="ECO:0000256" key="11">
    <source>
        <dbReference type="SAM" id="Phobius"/>
    </source>
</evidence>
<sequence>MPDTAPPGPADDDRELVELAYPYALDAVSESERDEIEQRVAAAAPETGRAFGGIVRDVRETMGVLSALDAQPAPPEVEARIMARLDEAPQAAPTPLALVRRRPPLRWLAAAAAALIVAVVGIGVAIDRGGDEPTPPIAERILQQTDTRTATVELSTGGSMTAHASAELGAATVAFEAVPAAPAGRVYQLWLVPPDGQPRSAGVLTRLPAPTAPLVTTFAADDKLALSIEPEGGSPAPTTTPVGAVSFG</sequence>
<keyword evidence="15" id="KW-1185">Reference proteome</keyword>
<dbReference type="GO" id="GO:0016989">
    <property type="term" value="F:sigma factor antagonist activity"/>
    <property type="evidence" value="ECO:0007669"/>
    <property type="project" value="TreeGrafter"/>
</dbReference>
<dbReference type="PANTHER" id="PTHR37461">
    <property type="entry name" value="ANTI-SIGMA-K FACTOR RSKA"/>
    <property type="match status" value="1"/>
</dbReference>
<dbReference type="GO" id="GO:0005886">
    <property type="term" value="C:plasma membrane"/>
    <property type="evidence" value="ECO:0007669"/>
    <property type="project" value="UniProtKB-SubCell"/>
</dbReference>
<dbReference type="InterPro" id="IPR053877">
    <property type="entry name" value="RskA_N"/>
</dbReference>
<proteinExistence type="predicted"/>
<dbReference type="EMBL" id="QQAZ01000010">
    <property type="protein sequence ID" value="RDI46705.1"/>
    <property type="molecule type" value="Genomic_DNA"/>
</dbReference>
<keyword evidence="6 11" id="KW-0472">Membrane</keyword>
<keyword evidence="4 11" id="KW-1133">Transmembrane helix</keyword>
<dbReference type="Pfam" id="PF10099">
    <property type="entry name" value="RskA_C"/>
    <property type="match status" value="1"/>
</dbReference>
<dbReference type="PANTHER" id="PTHR37461:SF1">
    <property type="entry name" value="ANTI-SIGMA-K FACTOR RSKA"/>
    <property type="match status" value="1"/>
</dbReference>
<feature type="region of interest" description="Disordered" evidence="10">
    <location>
        <begin position="229"/>
        <end position="248"/>
    </location>
</feature>
<evidence type="ECO:0000256" key="5">
    <source>
        <dbReference type="ARBA" id="ARBA00023015"/>
    </source>
</evidence>
<evidence type="ECO:0000259" key="13">
    <source>
        <dbReference type="Pfam" id="PF22618"/>
    </source>
</evidence>
<accession>A0A370GSN9</accession>
<dbReference type="RefSeq" id="WP_068029592.1">
    <property type="nucleotide sequence ID" value="NZ_QQAZ01000010.1"/>
</dbReference>
<dbReference type="AlphaFoldDB" id="A0A370GSN9"/>
<evidence type="ECO:0000256" key="8">
    <source>
        <dbReference type="ARBA" id="ARBA00029829"/>
    </source>
</evidence>
<dbReference type="InterPro" id="IPR041916">
    <property type="entry name" value="Anti_sigma_zinc_sf"/>
</dbReference>
<evidence type="ECO:0000256" key="2">
    <source>
        <dbReference type="ARBA" id="ARBA00022475"/>
    </source>
</evidence>
<feature type="domain" description="Anti-sigma-K factor RskA N-terminal" evidence="13">
    <location>
        <begin position="16"/>
        <end position="62"/>
    </location>
</feature>
<dbReference type="InterPro" id="IPR051474">
    <property type="entry name" value="Anti-sigma-K/W_factor"/>
</dbReference>
<gene>
    <name evidence="14" type="ORF">DFR68_110110</name>
</gene>